<organism evidence="2 3">
    <name type="scientific">Paspalum notatum var. saurae</name>
    <dbReference type="NCBI Taxonomy" id="547442"/>
    <lineage>
        <taxon>Eukaryota</taxon>
        <taxon>Viridiplantae</taxon>
        <taxon>Streptophyta</taxon>
        <taxon>Embryophyta</taxon>
        <taxon>Tracheophyta</taxon>
        <taxon>Spermatophyta</taxon>
        <taxon>Magnoliopsida</taxon>
        <taxon>Liliopsida</taxon>
        <taxon>Poales</taxon>
        <taxon>Poaceae</taxon>
        <taxon>PACMAD clade</taxon>
        <taxon>Panicoideae</taxon>
        <taxon>Andropogonodae</taxon>
        <taxon>Paspaleae</taxon>
        <taxon>Paspalinae</taxon>
        <taxon>Paspalum</taxon>
    </lineage>
</organism>
<dbReference type="PANTHER" id="PTHR31170:SF18">
    <property type="entry name" value="(WILD MALAYSIAN BANANA) HYPOTHETICAL PROTEIN"/>
    <property type="match status" value="1"/>
</dbReference>
<dbReference type="Proteomes" id="UP001341281">
    <property type="component" value="Chromosome 01"/>
</dbReference>
<dbReference type="Pfam" id="PF03140">
    <property type="entry name" value="DUF247"/>
    <property type="match status" value="1"/>
</dbReference>
<dbReference type="AlphaFoldDB" id="A0AAQ3PN03"/>
<gene>
    <name evidence="2" type="ORF">U9M48_000736</name>
</gene>
<dbReference type="InterPro" id="IPR004158">
    <property type="entry name" value="DUF247_pln"/>
</dbReference>
<keyword evidence="1" id="KW-0812">Transmembrane</keyword>
<accession>A0AAQ3PN03</accession>
<keyword evidence="1" id="KW-1133">Transmembrane helix</keyword>
<protein>
    <submittedName>
        <fullName evidence="2">Uncharacterized protein</fullName>
    </submittedName>
</protein>
<name>A0AAQ3PN03_PASNO</name>
<evidence type="ECO:0000313" key="2">
    <source>
        <dbReference type="EMBL" id="WVZ49369.1"/>
    </source>
</evidence>
<reference evidence="2 3" key="1">
    <citation type="submission" date="2024-02" db="EMBL/GenBank/DDBJ databases">
        <title>High-quality chromosome-scale genome assembly of Pensacola bahiagrass (Paspalum notatum Flugge var. saurae).</title>
        <authorList>
            <person name="Vega J.M."/>
            <person name="Podio M."/>
            <person name="Orjuela J."/>
            <person name="Siena L.A."/>
            <person name="Pessino S.C."/>
            <person name="Combes M.C."/>
            <person name="Mariac C."/>
            <person name="Albertini E."/>
            <person name="Pupilli F."/>
            <person name="Ortiz J.P.A."/>
            <person name="Leblanc O."/>
        </authorList>
    </citation>
    <scope>NUCLEOTIDE SEQUENCE [LARGE SCALE GENOMIC DNA]</scope>
    <source>
        <strain evidence="2">R1</strain>
        <tissue evidence="2">Leaf</tissue>
    </source>
</reference>
<keyword evidence="3" id="KW-1185">Reference proteome</keyword>
<sequence length="131" mass="15001">MERAAGGQAVTAYCVFISQLACTAEDVNLLQRAKVLEHFLGSDDEAARGLADLCNGVALDIDNVRRNYLKPTWLHLDRRCRMPLHNFKGLFHDKYCRNVFCRLVFFVVLVLFLCQVIQVTYAILAYHRPPK</sequence>
<evidence type="ECO:0000256" key="1">
    <source>
        <dbReference type="SAM" id="Phobius"/>
    </source>
</evidence>
<evidence type="ECO:0000313" key="3">
    <source>
        <dbReference type="Proteomes" id="UP001341281"/>
    </source>
</evidence>
<keyword evidence="1" id="KW-0472">Membrane</keyword>
<dbReference type="EMBL" id="CP144745">
    <property type="protein sequence ID" value="WVZ49369.1"/>
    <property type="molecule type" value="Genomic_DNA"/>
</dbReference>
<dbReference type="PANTHER" id="PTHR31170">
    <property type="entry name" value="BNAC04G53230D PROTEIN"/>
    <property type="match status" value="1"/>
</dbReference>
<proteinExistence type="predicted"/>
<feature type="transmembrane region" description="Helical" evidence="1">
    <location>
        <begin position="103"/>
        <end position="126"/>
    </location>
</feature>